<dbReference type="InterPro" id="IPR025659">
    <property type="entry name" value="Tubby-like_C"/>
</dbReference>
<dbReference type="AlphaFoldDB" id="A0ABD0VBZ4"/>
<comment type="caution">
    <text evidence="2">The sequence shown here is derived from an EMBL/GenBank/DDBJ whole genome shotgun (WGS) entry which is preliminary data.</text>
</comment>
<name>A0ABD0VBZ4_DENTH</name>
<keyword evidence="3" id="KW-1185">Reference proteome</keyword>
<sequence length="223" mass="25633">MCGTRQPIDDEGVERELMLRKATKIMATMTTKTMTRWTVWKRSSMGFVGMDGFSMYDAEGRLAFRVDNYSRSKTSLLLMDAKGKPLLSLKPKMLSIYDQWDAYEGEEEVGGHAKTRSNKPLFSMRRPSILHSRVDMAEIFMNSLITDEEPRRFCVEGSFSSRSCKILRQRRGNYKEVVAQISRKKANSLVELGDDVFSLIIKPEVDCELIMAFVVVMDRICRK</sequence>
<dbReference type="Pfam" id="PF04525">
    <property type="entry name" value="LOR"/>
    <property type="match status" value="1"/>
</dbReference>
<reference evidence="2 3" key="1">
    <citation type="journal article" date="2024" name="Plant Biotechnol. J.">
        <title>Dendrobium thyrsiflorum genome and its molecular insights into genes involved in important horticultural traits.</title>
        <authorList>
            <person name="Chen B."/>
            <person name="Wang J.Y."/>
            <person name="Zheng P.J."/>
            <person name="Li K.L."/>
            <person name="Liang Y.M."/>
            <person name="Chen X.F."/>
            <person name="Zhang C."/>
            <person name="Zhao X."/>
            <person name="He X."/>
            <person name="Zhang G.Q."/>
            <person name="Liu Z.J."/>
            <person name="Xu Q."/>
        </authorList>
    </citation>
    <scope>NUCLEOTIDE SEQUENCE [LARGE SCALE GENOMIC DNA]</scope>
    <source>
        <strain evidence="2">GZMU011</strain>
    </source>
</reference>
<dbReference type="InterPro" id="IPR038595">
    <property type="entry name" value="LOR_sf"/>
</dbReference>
<dbReference type="InterPro" id="IPR007612">
    <property type="entry name" value="LOR"/>
</dbReference>
<evidence type="ECO:0000313" key="2">
    <source>
        <dbReference type="EMBL" id="KAL0922575.1"/>
    </source>
</evidence>
<evidence type="ECO:0000313" key="3">
    <source>
        <dbReference type="Proteomes" id="UP001552299"/>
    </source>
</evidence>
<organism evidence="2 3">
    <name type="scientific">Dendrobium thyrsiflorum</name>
    <name type="common">Pinecone-like raceme dendrobium</name>
    <name type="synonym">Orchid</name>
    <dbReference type="NCBI Taxonomy" id="117978"/>
    <lineage>
        <taxon>Eukaryota</taxon>
        <taxon>Viridiplantae</taxon>
        <taxon>Streptophyta</taxon>
        <taxon>Embryophyta</taxon>
        <taxon>Tracheophyta</taxon>
        <taxon>Spermatophyta</taxon>
        <taxon>Magnoliopsida</taxon>
        <taxon>Liliopsida</taxon>
        <taxon>Asparagales</taxon>
        <taxon>Orchidaceae</taxon>
        <taxon>Epidendroideae</taxon>
        <taxon>Malaxideae</taxon>
        <taxon>Dendrobiinae</taxon>
        <taxon>Dendrobium</taxon>
    </lineage>
</organism>
<protein>
    <recommendedName>
        <fullName evidence="4">Protein LURP-one-related 8-like</fullName>
    </recommendedName>
</protein>
<dbReference type="SUPFAM" id="SSF54518">
    <property type="entry name" value="Tubby C-terminal domain-like"/>
    <property type="match status" value="1"/>
</dbReference>
<evidence type="ECO:0000256" key="1">
    <source>
        <dbReference type="ARBA" id="ARBA00005437"/>
    </source>
</evidence>
<accession>A0ABD0VBZ4</accession>
<dbReference type="PANTHER" id="PTHR31087">
    <property type="match status" value="1"/>
</dbReference>
<dbReference type="PANTHER" id="PTHR31087:SF95">
    <property type="entry name" value="EXPRESSED PROTEIN"/>
    <property type="match status" value="1"/>
</dbReference>
<proteinExistence type="inferred from homology"/>
<gene>
    <name evidence="2" type="ORF">M5K25_006566</name>
</gene>
<comment type="similarity">
    <text evidence="1">Belongs to the LOR family.</text>
</comment>
<dbReference type="Proteomes" id="UP001552299">
    <property type="component" value="Unassembled WGS sequence"/>
</dbReference>
<evidence type="ECO:0008006" key="4">
    <source>
        <dbReference type="Google" id="ProtNLM"/>
    </source>
</evidence>
<dbReference type="EMBL" id="JANQDX010000006">
    <property type="protein sequence ID" value="KAL0922575.1"/>
    <property type="molecule type" value="Genomic_DNA"/>
</dbReference>
<dbReference type="Gene3D" id="2.40.160.200">
    <property type="entry name" value="LURP1-related"/>
    <property type="match status" value="1"/>
</dbReference>